<dbReference type="InterPro" id="IPR016160">
    <property type="entry name" value="Ald_DH_CS_CYS"/>
</dbReference>
<reference evidence="5 6" key="1">
    <citation type="journal article" date="2014" name="Genome Announc.">
        <title>Draft Genome Sequence of Geobacillus icigianus Strain G1w1T Isolated from Hot Springs in the Valley of Geysers, Kamchatka (Russian Federation).</title>
        <authorList>
            <person name="Bryanskaya A.V."/>
            <person name="Rozanov A.S."/>
            <person name="Logacheva M.D."/>
            <person name="Kotenko A.V."/>
            <person name="Peltek S.E."/>
        </authorList>
    </citation>
    <scope>NUCLEOTIDE SEQUENCE [LARGE SCALE GENOMIC DNA]</scope>
    <source>
        <strain evidence="5 6">G1w1</strain>
    </source>
</reference>
<dbReference type="EMBL" id="JPYA02000003">
    <property type="protein sequence ID" value="MEB3751732.1"/>
    <property type="molecule type" value="Genomic_DNA"/>
</dbReference>
<comment type="similarity">
    <text evidence="3">Belongs to the aldehyde dehydrogenase family.</text>
</comment>
<dbReference type="PROSITE" id="PS00687">
    <property type="entry name" value="ALDEHYDE_DEHYDR_GLU"/>
    <property type="match status" value="1"/>
</dbReference>
<evidence type="ECO:0000256" key="3">
    <source>
        <dbReference type="RuleBase" id="RU003345"/>
    </source>
</evidence>
<evidence type="ECO:0000313" key="6">
    <source>
        <dbReference type="Proteomes" id="UP000029267"/>
    </source>
</evidence>
<accession>A0ABU6BIK4</accession>
<organism evidence="5 6">
    <name type="scientific">Geobacillus icigianus</name>
    <dbReference type="NCBI Taxonomy" id="1430331"/>
    <lineage>
        <taxon>Bacteria</taxon>
        <taxon>Bacillati</taxon>
        <taxon>Bacillota</taxon>
        <taxon>Bacilli</taxon>
        <taxon>Bacillales</taxon>
        <taxon>Anoxybacillaceae</taxon>
        <taxon>Geobacillus</taxon>
    </lineage>
</organism>
<dbReference type="GO" id="GO:0008802">
    <property type="term" value="F:betaine-aldehyde dehydrogenase (NAD+) activity"/>
    <property type="evidence" value="ECO:0007669"/>
    <property type="project" value="UniProtKB-EC"/>
</dbReference>
<dbReference type="InterPro" id="IPR016161">
    <property type="entry name" value="Ald_DH/histidinol_DH"/>
</dbReference>
<name>A0ABU6BIK4_9BACL</name>
<dbReference type="RefSeq" id="WP_033019096.1">
    <property type="nucleotide sequence ID" value="NZ_JPYA02000003.1"/>
</dbReference>
<dbReference type="PANTHER" id="PTHR11699">
    <property type="entry name" value="ALDEHYDE DEHYDROGENASE-RELATED"/>
    <property type="match status" value="1"/>
</dbReference>
<protein>
    <submittedName>
        <fullName evidence="5">Betaine aldehyde dehydrogenase</fullName>
        <ecNumber evidence="5">1.2.1.8</ecNumber>
    </submittedName>
</protein>
<gene>
    <name evidence="5" type="ORF">EP10_002587</name>
</gene>
<dbReference type="EC" id="1.2.1.8" evidence="5"/>
<keyword evidence="1 3" id="KW-0560">Oxidoreductase</keyword>
<evidence type="ECO:0000256" key="2">
    <source>
        <dbReference type="PROSITE-ProRule" id="PRU10007"/>
    </source>
</evidence>
<feature type="domain" description="Aldehyde dehydrogenase" evidence="4">
    <location>
        <begin position="12"/>
        <end position="470"/>
    </location>
</feature>
<dbReference type="InterPro" id="IPR029510">
    <property type="entry name" value="Ald_DH_CS_GLU"/>
</dbReference>
<feature type="active site" evidence="2">
    <location>
        <position position="247"/>
    </location>
</feature>
<dbReference type="Gene3D" id="3.40.309.10">
    <property type="entry name" value="Aldehyde Dehydrogenase, Chain A, domain 2"/>
    <property type="match status" value="1"/>
</dbReference>
<dbReference type="Gene3D" id="3.40.605.10">
    <property type="entry name" value="Aldehyde Dehydrogenase, Chain A, domain 1"/>
    <property type="match status" value="1"/>
</dbReference>
<sequence length="486" mass="53882">MAQDHVYINGKWYKGEGEKRAVINPSNEEVIIEINEASQQQTVEAIQAARHAFQYTDWPSNPARRMAVLRQLADLLEQNAETFAAIETLNTGKPIRESRLDVSDSIQCLRYYADFVEQRTIEEKKRTDGTTSKVIEEPIGVCALIVPWNFPLLLGIWKLAPALAAGNTVVFKPSELTPLSFIELTKLIDSIGLPPGVFNLVLGSGSPVGETLVTHPDVEKISFTGGTKTGRWIYEQCARGLKRVSLELGGKSPLLIFDDADLTSTVEWALFASFFNQGEVCVAASRILVQRRVYNSLIDQLTQRLASLRIGDPFAENTEMGPLISSSHLEKVETYIQIGLQEGAVLLQGGERIKERGYYLTPAVFAHVRQDMRIVQEEIFGPVITLQPFEHDNEAIGLANETIYGLAAGIFSRNLERAEQIAGKLRAGTIWINSYHTPYVDAPWGGMKQSGIGRELGPQGFAAFTETKHVNISQHGKPLGWYPSRS</sequence>
<dbReference type="InterPro" id="IPR016163">
    <property type="entry name" value="Ald_DH_C"/>
</dbReference>
<dbReference type="PROSITE" id="PS00070">
    <property type="entry name" value="ALDEHYDE_DEHYDR_CYS"/>
    <property type="match status" value="1"/>
</dbReference>
<dbReference type="InterPro" id="IPR016162">
    <property type="entry name" value="Ald_DH_N"/>
</dbReference>
<evidence type="ECO:0000259" key="4">
    <source>
        <dbReference type="Pfam" id="PF00171"/>
    </source>
</evidence>
<keyword evidence="6" id="KW-1185">Reference proteome</keyword>
<evidence type="ECO:0000256" key="1">
    <source>
        <dbReference type="ARBA" id="ARBA00023002"/>
    </source>
</evidence>
<comment type="caution">
    <text evidence="5">The sequence shown here is derived from an EMBL/GenBank/DDBJ whole genome shotgun (WGS) entry which is preliminary data.</text>
</comment>
<dbReference type="Pfam" id="PF00171">
    <property type="entry name" value="Aldedh"/>
    <property type="match status" value="1"/>
</dbReference>
<proteinExistence type="inferred from homology"/>
<dbReference type="Proteomes" id="UP000029267">
    <property type="component" value="Unassembled WGS sequence"/>
</dbReference>
<evidence type="ECO:0000313" key="5">
    <source>
        <dbReference type="EMBL" id="MEB3751732.1"/>
    </source>
</evidence>
<dbReference type="InterPro" id="IPR015590">
    <property type="entry name" value="Aldehyde_DH_dom"/>
</dbReference>
<dbReference type="SUPFAM" id="SSF53720">
    <property type="entry name" value="ALDH-like"/>
    <property type="match status" value="1"/>
</dbReference>